<keyword evidence="3" id="KW-1284">Encapsulin nanocompartment</keyword>
<dbReference type="InterPro" id="IPR007544">
    <property type="entry name" value="ENCAP"/>
</dbReference>
<sequence length="269" mass="30209">MNILKKSIAPITDKAWEEITDRTKQIMGTYLTARKFVDIEGPTGLEQGGISTGRLIVPENQSDDGVNYGIREMLPFIEIRKPFELDLWELDNIERGAKDVDLTPLEEAVKEVAFFEEKVIYEGFEPIKIKGMKQAAENPSVEIPKSTNAFLKELGKQIMQLCQNGVEGPYSLVISAAEWLELVKLSEGYPIQKQLTEILGGQLIINQSNKLSFLVSERGGDYELVQGQDITLGYDTHDTQNVKLYLTASFTFRVLSPEAVVVFESKRSD</sequence>
<protein>
    <recommendedName>
        <fullName evidence="6">Bacteriocin</fullName>
    </recommendedName>
</protein>
<dbReference type="GO" id="GO:0140737">
    <property type="term" value="C:encapsulin nanocompartment"/>
    <property type="evidence" value="ECO:0007669"/>
    <property type="project" value="UniProtKB-SubCell"/>
</dbReference>
<dbReference type="Gene3D" id="3.30.2320.10">
    <property type="entry name" value="hypothetical protein PF0899 domain"/>
    <property type="match status" value="1"/>
</dbReference>
<dbReference type="OrthoDB" id="2922at2"/>
<evidence type="ECO:0000313" key="5">
    <source>
        <dbReference type="Proteomes" id="UP000036958"/>
    </source>
</evidence>
<gene>
    <name evidence="4" type="ORF">NC99_19410</name>
</gene>
<dbReference type="PATRIC" id="fig|1409788.3.peg.2011"/>
<reference evidence="5" key="1">
    <citation type="submission" date="2015-07" db="EMBL/GenBank/DDBJ databases">
        <title>Genome sequencing of Sunxiuqinia dokdonensis strain SK.</title>
        <authorList>
            <person name="Ahn S."/>
            <person name="Kim B.-C."/>
        </authorList>
    </citation>
    <scope>NUCLEOTIDE SEQUENCE [LARGE SCALE GENOMIC DNA]</scope>
    <source>
        <strain evidence="5">SK</strain>
    </source>
</reference>
<dbReference type="NCBIfam" id="NF041155">
    <property type="entry name" value="encap_f1"/>
    <property type="match status" value="1"/>
</dbReference>
<proteinExistence type="inferred from homology"/>
<dbReference type="PANTHER" id="PTHR37165:SF1">
    <property type="entry name" value="TYPE 1 ENCAPSULIN SHELL PROTEIN"/>
    <property type="match status" value="1"/>
</dbReference>
<dbReference type="AlphaFoldDB" id="A0A0L8V9Z2"/>
<dbReference type="RefSeq" id="WP_053182480.1">
    <property type="nucleotide sequence ID" value="NZ_LGIA01000147.1"/>
</dbReference>
<keyword evidence="5" id="KW-1185">Reference proteome</keyword>
<dbReference type="Pfam" id="PF04454">
    <property type="entry name" value="Linocin_M18"/>
    <property type="match status" value="1"/>
</dbReference>
<dbReference type="PIRSF" id="PIRSF019254">
    <property type="entry name" value="CFP29"/>
    <property type="match status" value="1"/>
</dbReference>
<dbReference type="InterPro" id="IPR051429">
    <property type="entry name" value="Encapsulin_nc"/>
</dbReference>
<comment type="subcellular location">
    <subcellularLocation>
        <location evidence="1">Encapsulin nanocompartment</location>
    </subcellularLocation>
</comment>
<evidence type="ECO:0000256" key="1">
    <source>
        <dbReference type="ARBA" id="ARBA00033738"/>
    </source>
</evidence>
<evidence type="ECO:0000313" key="4">
    <source>
        <dbReference type="EMBL" id="KOH45249.1"/>
    </source>
</evidence>
<organism evidence="4 5">
    <name type="scientific">Sunxiuqinia dokdonensis</name>
    <dbReference type="NCBI Taxonomy" id="1409788"/>
    <lineage>
        <taxon>Bacteria</taxon>
        <taxon>Pseudomonadati</taxon>
        <taxon>Bacteroidota</taxon>
        <taxon>Bacteroidia</taxon>
        <taxon>Marinilabiliales</taxon>
        <taxon>Prolixibacteraceae</taxon>
        <taxon>Sunxiuqinia</taxon>
    </lineage>
</organism>
<dbReference type="PANTHER" id="PTHR37165">
    <property type="entry name" value="PEPTIDASE U56 FAMILY"/>
    <property type="match status" value="1"/>
</dbReference>
<name>A0A0L8V9Z2_9BACT</name>
<comment type="similarity">
    <text evidence="2">Belongs to the encapsulin family. Family 1 subfamily.</text>
</comment>
<dbReference type="Gene3D" id="3.30.2400.30">
    <property type="match status" value="1"/>
</dbReference>
<comment type="caution">
    <text evidence="4">The sequence shown here is derived from an EMBL/GenBank/DDBJ whole genome shotgun (WGS) entry which is preliminary data.</text>
</comment>
<accession>A0A0L8V9Z2</accession>
<dbReference type="EMBL" id="LGIA01000147">
    <property type="protein sequence ID" value="KOH45249.1"/>
    <property type="molecule type" value="Genomic_DNA"/>
</dbReference>
<dbReference type="STRING" id="1409788.NC99_19410"/>
<evidence type="ECO:0000256" key="3">
    <source>
        <dbReference type="ARBA" id="ARBA00033787"/>
    </source>
</evidence>
<dbReference type="Proteomes" id="UP000036958">
    <property type="component" value="Unassembled WGS sequence"/>
</dbReference>
<evidence type="ECO:0008006" key="6">
    <source>
        <dbReference type="Google" id="ProtNLM"/>
    </source>
</evidence>
<evidence type="ECO:0000256" key="2">
    <source>
        <dbReference type="ARBA" id="ARBA00033743"/>
    </source>
</evidence>